<sequence>MLENVSVVDTMHSVLWRKVYENEIIEHFRGINFVESCLQILVEFCNEKKYQTFLQPNLPLSVLERRSEFEVRAHKTGDVQLSPAVETVLPPPTAGLVTALADVLNNVSAFKSCPVESWNDQGVYRVLLRCASWRCDDNAESNRVRAATCRALEAAATRKCVRASLAATKDCLVNLLHVLTSDEQVDGDETSARAQTFQLFACLLSERSAIDSVWSELRRTSYERSELREREATPFFHLLTRSLESADDELSDAATHCLTQLTKSALNRKHADKSIDVSLADFFNDLRLENEQALKSNRSGAGDADRGDGCQPEYVCEELCKLLIYRVQDIFDKKKCLASQDEAWASVCSCLSHLLSVSSRGRLYGVHRQLPRLLLAAVQAVRDQLSLLGKPVDVIRNANHDPVLQTLYWLLTIMNCLMLECPHAKDSFADNITCSLNKLWPWCMMTEQLRGAILHLLVTFTNECPKAWACMCACVGGRSLMSELCALVGRSSSLLLLSLRILRQCVSHHHCRAIILKSEVLACMGKAWRGAGGAAGAQCAWARLCSALARHPDGGGALLALPALRPAHARLLPALAYAAHHHRAAFLHAPDLLELLSATLLTGNTADVVLAARAVWALAANNHRAKLVLRSAGVTSAVQSAMQRVQRDKAGASSSLQALQLLTYTNSVLQAM</sequence>
<dbReference type="Proteomes" id="UP000837857">
    <property type="component" value="Chromosome 7"/>
</dbReference>
<protein>
    <recommendedName>
        <fullName evidence="3">Rotatin</fullName>
    </recommendedName>
</protein>
<evidence type="ECO:0000313" key="1">
    <source>
        <dbReference type="EMBL" id="CAH2073770.1"/>
    </source>
</evidence>
<organism evidence="1 2">
    <name type="scientific">Iphiclides podalirius</name>
    <name type="common">scarce swallowtail</name>
    <dbReference type="NCBI Taxonomy" id="110791"/>
    <lineage>
        <taxon>Eukaryota</taxon>
        <taxon>Metazoa</taxon>
        <taxon>Ecdysozoa</taxon>
        <taxon>Arthropoda</taxon>
        <taxon>Hexapoda</taxon>
        <taxon>Insecta</taxon>
        <taxon>Pterygota</taxon>
        <taxon>Neoptera</taxon>
        <taxon>Endopterygota</taxon>
        <taxon>Lepidoptera</taxon>
        <taxon>Glossata</taxon>
        <taxon>Ditrysia</taxon>
        <taxon>Papilionoidea</taxon>
        <taxon>Papilionidae</taxon>
        <taxon>Papilioninae</taxon>
        <taxon>Iphiclides</taxon>
    </lineage>
</organism>
<dbReference type="SUPFAM" id="SSF48371">
    <property type="entry name" value="ARM repeat"/>
    <property type="match status" value="1"/>
</dbReference>
<name>A0ABN8J3M1_9NEOP</name>
<gene>
    <name evidence="1" type="ORF">IPOD504_LOCUS15782</name>
</gene>
<dbReference type="InterPro" id="IPR016024">
    <property type="entry name" value="ARM-type_fold"/>
</dbReference>
<keyword evidence="2" id="KW-1185">Reference proteome</keyword>
<feature type="non-terminal residue" evidence="1">
    <location>
        <position position="672"/>
    </location>
</feature>
<evidence type="ECO:0000313" key="2">
    <source>
        <dbReference type="Proteomes" id="UP000837857"/>
    </source>
</evidence>
<dbReference type="PANTHER" id="PTHR31691">
    <property type="entry name" value="ROTATIN"/>
    <property type="match status" value="1"/>
</dbReference>
<dbReference type="EMBL" id="OW152819">
    <property type="protein sequence ID" value="CAH2073770.1"/>
    <property type="molecule type" value="Genomic_DNA"/>
</dbReference>
<evidence type="ECO:0008006" key="3">
    <source>
        <dbReference type="Google" id="ProtNLM"/>
    </source>
</evidence>
<dbReference type="PANTHER" id="PTHR31691:SF1">
    <property type="entry name" value="ROTATIN"/>
    <property type="match status" value="1"/>
</dbReference>
<reference evidence="1" key="1">
    <citation type="submission" date="2022-03" db="EMBL/GenBank/DDBJ databases">
        <authorList>
            <person name="Martin H S."/>
        </authorList>
    </citation>
    <scope>NUCLEOTIDE SEQUENCE</scope>
</reference>
<proteinExistence type="predicted"/>
<dbReference type="InterPro" id="IPR030791">
    <property type="entry name" value="Rotatin"/>
</dbReference>
<accession>A0ABN8J3M1</accession>